<dbReference type="PATRIC" id="fig|1280952.3.peg.294"/>
<dbReference type="RefSeq" id="WP_035577284.1">
    <property type="nucleotide sequence ID" value="NZ_ARYJ01000001.1"/>
</dbReference>
<gene>
    <name evidence="4" type="ORF">HJA_01450</name>
</gene>
<comment type="caution">
    <text evidence="4">The sequence shown here is derived from an EMBL/GenBank/DDBJ whole genome shotgun (WGS) entry which is preliminary data.</text>
</comment>
<dbReference type="AlphaFoldDB" id="A0A059FKM4"/>
<dbReference type="InterPro" id="IPR015797">
    <property type="entry name" value="NUDIX_hydrolase-like_dom_sf"/>
</dbReference>
<dbReference type="SUPFAM" id="SSF55811">
    <property type="entry name" value="Nudix"/>
    <property type="match status" value="1"/>
</dbReference>
<dbReference type="Pfam" id="PF00293">
    <property type="entry name" value="NUDIX"/>
    <property type="match status" value="1"/>
</dbReference>
<evidence type="ECO:0000256" key="1">
    <source>
        <dbReference type="ARBA" id="ARBA00001946"/>
    </source>
</evidence>
<dbReference type="Gene3D" id="3.90.79.10">
    <property type="entry name" value="Nucleoside Triphosphate Pyrophosphohydrolase"/>
    <property type="match status" value="1"/>
</dbReference>
<accession>A0A059FKM4</accession>
<dbReference type="PROSITE" id="PS51462">
    <property type="entry name" value="NUDIX"/>
    <property type="match status" value="1"/>
</dbReference>
<dbReference type="PANTHER" id="PTHR43046:SF14">
    <property type="entry name" value="MUTT_NUDIX FAMILY PROTEIN"/>
    <property type="match status" value="1"/>
</dbReference>
<dbReference type="GO" id="GO:0016787">
    <property type="term" value="F:hydrolase activity"/>
    <property type="evidence" value="ECO:0007669"/>
    <property type="project" value="UniProtKB-KW"/>
</dbReference>
<keyword evidence="2 4" id="KW-0378">Hydrolase</keyword>
<dbReference type="OrthoDB" id="9800065at2"/>
<comment type="cofactor">
    <cofactor evidence="1">
        <name>Mg(2+)</name>
        <dbReference type="ChEBI" id="CHEBI:18420"/>
    </cofactor>
</comment>
<dbReference type="InterPro" id="IPR000086">
    <property type="entry name" value="NUDIX_hydrolase_dom"/>
</dbReference>
<dbReference type="EMBL" id="ARYJ01000001">
    <property type="protein sequence ID" value="KCZ91162.1"/>
    <property type="molecule type" value="Genomic_DNA"/>
</dbReference>
<dbReference type="Proteomes" id="UP000024816">
    <property type="component" value="Unassembled WGS sequence"/>
</dbReference>
<name>A0A059FKM4_9PROT</name>
<feature type="domain" description="Nudix hydrolase" evidence="3">
    <location>
        <begin position="18"/>
        <end position="144"/>
    </location>
</feature>
<dbReference type="PANTHER" id="PTHR43046">
    <property type="entry name" value="GDP-MANNOSE MANNOSYL HYDROLASE"/>
    <property type="match status" value="1"/>
</dbReference>
<sequence>MARIRTRLFQSWFRLSRPMTLGVRAVVENEAGKIFMIRHTYTPGWYLPGGGVEKAETSLESLERELLEEGGFSLTSTPDLVGIYSNHFVFPNDHVVLYRARPGTWTQGKATSRGEIAEAVWADPLSPPEGTTGGTRTKLQEMFGGAPASPYWAPPR</sequence>
<evidence type="ECO:0000259" key="3">
    <source>
        <dbReference type="PROSITE" id="PS51462"/>
    </source>
</evidence>
<organism evidence="4 5">
    <name type="scientific">Hyphomonas jannaschiana VP2</name>
    <dbReference type="NCBI Taxonomy" id="1280952"/>
    <lineage>
        <taxon>Bacteria</taxon>
        <taxon>Pseudomonadati</taxon>
        <taxon>Pseudomonadota</taxon>
        <taxon>Alphaproteobacteria</taxon>
        <taxon>Hyphomonadales</taxon>
        <taxon>Hyphomonadaceae</taxon>
        <taxon>Hyphomonas</taxon>
    </lineage>
</organism>
<evidence type="ECO:0000313" key="5">
    <source>
        <dbReference type="Proteomes" id="UP000024816"/>
    </source>
</evidence>
<proteinExistence type="predicted"/>
<dbReference type="STRING" id="1280952.HJA_01450"/>
<keyword evidence="5" id="KW-1185">Reference proteome</keyword>
<evidence type="ECO:0000313" key="4">
    <source>
        <dbReference type="EMBL" id="KCZ91162.1"/>
    </source>
</evidence>
<dbReference type="eggNOG" id="COG1051">
    <property type="taxonomic scope" value="Bacteria"/>
</dbReference>
<evidence type="ECO:0000256" key="2">
    <source>
        <dbReference type="ARBA" id="ARBA00022801"/>
    </source>
</evidence>
<protein>
    <submittedName>
        <fullName evidence="4">NUDIX family hydrolase</fullName>
    </submittedName>
</protein>
<reference evidence="4 5" key="1">
    <citation type="journal article" date="2014" name="Antonie Van Leeuwenhoek">
        <title>Hyphomonas beringensis sp. nov. and Hyphomonas chukchiensis sp. nov., isolated from surface seawater of the Bering Sea and Chukchi Sea.</title>
        <authorList>
            <person name="Li C."/>
            <person name="Lai Q."/>
            <person name="Li G."/>
            <person name="Dong C."/>
            <person name="Wang J."/>
            <person name="Liao Y."/>
            <person name="Shao Z."/>
        </authorList>
    </citation>
    <scope>NUCLEOTIDE SEQUENCE [LARGE SCALE GENOMIC DNA]</scope>
    <source>
        <strain evidence="4 5">VP2</strain>
    </source>
</reference>